<gene>
    <name evidence="2" type="ORF">AKJ52_00430</name>
</gene>
<comment type="caution">
    <text evidence="2">The sequence shown here is derived from an EMBL/GenBank/DDBJ whole genome shotgun (WGS) entry which is preliminary data.</text>
</comment>
<name>A0A133VLN5_9EURY</name>
<evidence type="ECO:0000313" key="2">
    <source>
        <dbReference type="EMBL" id="KXB07368.1"/>
    </source>
</evidence>
<reference evidence="2 3" key="1">
    <citation type="journal article" date="2016" name="Sci. Rep.">
        <title>Metabolic traits of an uncultured archaeal lineage -MSBL1- from brine pools of the Red Sea.</title>
        <authorList>
            <person name="Mwirichia R."/>
            <person name="Alam I."/>
            <person name="Rashid M."/>
            <person name="Vinu M."/>
            <person name="Ba-Alawi W."/>
            <person name="Anthony Kamau A."/>
            <person name="Kamanda Ngugi D."/>
            <person name="Goker M."/>
            <person name="Klenk H.P."/>
            <person name="Bajic V."/>
            <person name="Stingl U."/>
        </authorList>
    </citation>
    <scope>NUCLEOTIDE SEQUENCE [LARGE SCALE GENOMIC DNA]</scope>
    <source>
        <strain evidence="2">SCGC-AAA382C18</strain>
    </source>
</reference>
<dbReference type="CDD" id="cd00077">
    <property type="entry name" value="HDc"/>
    <property type="match status" value="1"/>
</dbReference>
<dbReference type="AlphaFoldDB" id="A0A133VLN5"/>
<evidence type="ECO:0000313" key="3">
    <source>
        <dbReference type="Proteomes" id="UP000070404"/>
    </source>
</evidence>
<dbReference type="Pfam" id="PF01966">
    <property type="entry name" value="HD"/>
    <property type="match status" value="1"/>
</dbReference>
<dbReference type="EMBL" id="LHYF01000003">
    <property type="protein sequence ID" value="KXB07368.1"/>
    <property type="molecule type" value="Genomic_DNA"/>
</dbReference>
<dbReference type="InterPro" id="IPR006674">
    <property type="entry name" value="HD_domain"/>
</dbReference>
<protein>
    <recommendedName>
        <fullName evidence="1">HD/PDEase domain-containing protein</fullName>
    </recommendedName>
</protein>
<dbReference type="Proteomes" id="UP000070404">
    <property type="component" value="Unassembled WGS sequence"/>
</dbReference>
<dbReference type="SUPFAM" id="SSF109604">
    <property type="entry name" value="HD-domain/PDEase-like"/>
    <property type="match status" value="1"/>
</dbReference>
<dbReference type="InterPro" id="IPR006675">
    <property type="entry name" value="HDIG_dom"/>
</dbReference>
<evidence type="ECO:0000259" key="1">
    <source>
        <dbReference type="SMART" id="SM00471"/>
    </source>
</evidence>
<dbReference type="Gene3D" id="1.10.3210.10">
    <property type="entry name" value="Hypothetical protein af1432"/>
    <property type="match status" value="1"/>
</dbReference>
<organism evidence="2 3">
    <name type="scientific">candidate division MSBL1 archaeon SCGC-AAA382C18</name>
    <dbReference type="NCBI Taxonomy" id="1698281"/>
    <lineage>
        <taxon>Archaea</taxon>
        <taxon>Methanobacteriati</taxon>
        <taxon>Methanobacteriota</taxon>
        <taxon>candidate division MSBL1</taxon>
    </lineage>
</organism>
<feature type="domain" description="HD/PDEase" evidence="1">
    <location>
        <begin position="34"/>
        <end position="164"/>
    </location>
</feature>
<dbReference type="NCBIfam" id="TIGR00277">
    <property type="entry name" value="HDIG"/>
    <property type="match status" value="1"/>
</dbReference>
<dbReference type="SMART" id="SM00471">
    <property type="entry name" value="HDc"/>
    <property type="match status" value="1"/>
</dbReference>
<keyword evidence="3" id="KW-1185">Reference proteome</keyword>
<dbReference type="InterPro" id="IPR003607">
    <property type="entry name" value="HD/PDEase_dom"/>
</dbReference>
<sequence>MKNPGSPENDIEELKETLLPSKQKMISLLEKLGLSKKKIDHSERVANVSLKIAEEVEKKERINADKKIVEAGALLHDIGLTRSYDDLSPEHSIIGGNLIRKLGLPDRVAKCSDVHEMISPRVAKELKFPRPLREDYTPQTLEEEIVVAADLFQYLVKEALEEFGYDEYNPWEEPEKIKESLSKYLKEVYEKKLGKKLTEDSEQIKSLKETGYKIVEEYTEYVKPEFVER</sequence>
<proteinExistence type="predicted"/>
<accession>A0A133VLN5</accession>